<dbReference type="AlphaFoldDB" id="A0A1D6P5E8"/>
<dbReference type="SMR" id="A0A1D6P5E8"/>
<gene>
    <name evidence="8" type="ORF">ZEAMMB73_Zm00001d046905</name>
</gene>
<feature type="region of interest" description="Disordered" evidence="7">
    <location>
        <begin position="655"/>
        <end position="687"/>
    </location>
</feature>
<evidence type="ECO:0000313" key="8">
    <source>
        <dbReference type="EMBL" id="AQL05172.1"/>
    </source>
</evidence>
<organism evidence="8">
    <name type="scientific">Zea mays</name>
    <name type="common">Maize</name>
    <dbReference type="NCBI Taxonomy" id="4577"/>
    <lineage>
        <taxon>Eukaryota</taxon>
        <taxon>Viridiplantae</taxon>
        <taxon>Streptophyta</taxon>
        <taxon>Embryophyta</taxon>
        <taxon>Tracheophyta</taxon>
        <taxon>Spermatophyta</taxon>
        <taxon>Magnoliopsida</taxon>
        <taxon>Liliopsida</taxon>
        <taxon>Poales</taxon>
        <taxon>Poaceae</taxon>
        <taxon>PACMAD clade</taxon>
        <taxon>Panicoideae</taxon>
        <taxon>Andropogonodae</taxon>
        <taxon>Andropogoneae</taxon>
        <taxon>Tripsacinae</taxon>
        <taxon>Zea</taxon>
    </lineage>
</organism>
<dbReference type="EMBL" id="CM000785">
    <property type="protein sequence ID" value="AQL05172.1"/>
    <property type="molecule type" value="Genomic_DNA"/>
</dbReference>
<dbReference type="FunFam" id="3.40.20.10:FF:000028">
    <property type="entry name" value="Villin-like 1"/>
    <property type="match status" value="1"/>
</dbReference>
<dbReference type="STRING" id="4577.A0A1D6P5E8"/>
<keyword evidence="5" id="KW-0009">Actin-binding</keyword>
<comment type="similarity">
    <text evidence="2">Belongs to the villin/gelsolin family.</text>
</comment>
<dbReference type="IntAct" id="A0A1D6P5E8">
    <property type="interactions" value="2"/>
</dbReference>
<dbReference type="FunFam" id="3.40.20.10:FF:000001">
    <property type="entry name" value="Gelsolin"/>
    <property type="match status" value="1"/>
</dbReference>
<dbReference type="PANTHER" id="PTHR11977:SF91">
    <property type="entry name" value="VILLIN-3"/>
    <property type="match status" value="1"/>
</dbReference>
<evidence type="ECO:0000256" key="2">
    <source>
        <dbReference type="ARBA" id="ARBA00008418"/>
    </source>
</evidence>
<dbReference type="InterPro" id="IPR036886">
    <property type="entry name" value="Villin_headpiece_dom_sf"/>
</dbReference>
<dbReference type="InterPro" id="IPR036180">
    <property type="entry name" value="Gelsolin-like_dom_sf"/>
</dbReference>
<dbReference type="GO" id="GO:0005856">
    <property type="term" value="C:cytoskeleton"/>
    <property type="evidence" value="ECO:0007669"/>
    <property type="project" value="UniProtKB-SubCell"/>
</dbReference>
<dbReference type="InterPro" id="IPR029006">
    <property type="entry name" value="ADF-H/Gelsolin-like_dom_sf"/>
</dbReference>
<dbReference type="GO" id="GO:0007015">
    <property type="term" value="P:actin filament organization"/>
    <property type="evidence" value="ECO:0007669"/>
    <property type="project" value="UniProtKB-ARBA"/>
</dbReference>
<keyword evidence="6" id="KW-0963">Cytoplasm</keyword>
<dbReference type="GO" id="GO:0051693">
    <property type="term" value="P:actin filament capping"/>
    <property type="evidence" value="ECO:0007669"/>
    <property type="project" value="UniProtKB-KW"/>
</dbReference>
<dbReference type="PROSITE" id="PS51089">
    <property type="entry name" value="HP"/>
    <property type="match status" value="1"/>
</dbReference>
<dbReference type="Gene3D" id="1.10.950.10">
    <property type="entry name" value="Villin headpiece domain"/>
    <property type="match status" value="1"/>
</dbReference>
<dbReference type="SUPFAM" id="SSF82754">
    <property type="entry name" value="C-terminal, gelsolin-like domain of Sec23/24"/>
    <property type="match status" value="1"/>
</dbReference>
<dbReference type="SUPFAM" id="SSF55753">
    <property type="entry name" value="Actin depolymerizing proteins"/>
    <property type="match status" value="5"/>
</dbReference>
<dbReference type="OMA" id="CADFIEC"/>
<protein>
    <submittedName>
        <fullName evidence="8">Villin-4</fullName>
    </submittedName>
</protein>
<dbReference type="CDD" id="cd11290">
    <property type="entry name" value="gelsolin_S1_like"/>
    <property type="match status" value="1"/>
</dbReference>
<dbReference type="PRINTS" id="PR00597">
    <property type="entry name" value="GELSOLIN"/>
</dbReference>
<proteinExistence type="inferred from homology"/>
<comment type="subcellular location">
    <subcellularLocation>
        <location evidence="1">Cytoplasm</location>
        <location evidence="1">Cytoskeleton</location>
    </subcellularLocation>
</comment>
<dbReference type="FunFam" id="3.40.20.10:FF:000039">
    <property type="entry name" value="Villin-4"/>
    <property type="match status" value="1"/>
</dbReference>
<feature type="region of interest" description="Disordered" evidence="7">
    <location>
        <begin position="601"/>
        <end position="637"/>
    </location>
</feature>
<sequence>MAAPGSAIKKSLDLAAHLNCFGSQANVRLVLDTHFVVKSSFISSRNEIPIVINSYFVLEQTTALKNGSFRHDIHYWLGKDTSQDEAGTAAIKTVELDAALGGRAVQYREIQGNETEKFLSYFKPCIIPEEGGVASGFRHTEVNEREHKTRLFVCRGKHTVHVKEVPFARASLNHDDIFILDTKSKIFQFNGSNSSIQERAKALEVVQHLKDTNHEGKCEVAAVEDGKLMADADAGEFWGLFGGFAPLPRKTFSELNGKDSTSTSKLLCVNKGQFAPIDCEILKRELLDSTKCYLLDCGSEIYVWMGRETTLEERKRGGSAAEELLREGNRQKSHIIRLMEGFETVTFKSKFDKWPKKADAVVSDESRGKVAALLKRQGFNFKDPAKAAPEERSAAISLADKMIESLKFQAVLVRIYEGKEPTEFFPIFQNLVIYKGGTSTGYKKFVSENGIEDDTYSENGVALFRVQGSGPENMQAIQVDTAAPSLNSSYCYILHDGDTVFTWIGNLSSSMDQELAERQLDVIKPNLQSRMLKEGSEYDQFWKLLGVKSEYGSQKIVREIFNFTQDDLMTEDIFILDCHSCVFVWVGQHVDTKIRAQALNIGEKPKRRSTTSTHTGRSSVPDKSQRSRSMSFSPDRIRVRGRSPAFNALAANFENPNARNLSTPPPVVRKQVPKPVSSDSSKPPPRTASIAAISASFERPKATLIPKSIKASPDASKPQIEANKPTLETNAKEINPTKDSQIATPTVEEDVKESQAECQAGLPIYPYDSLRTSSTNIPTDIDVTKREIYLSSSEFREKFGMTKEAFGKLPRWKQNRLKIALQLF</sequence>
<name>A0A1D6P5E8_MAIZE</name>
<dbReference type="Gene3D" id="3.40.20.10">
    <property type="entry name" value="Severin"/>
    <property type="match status" value="6"/>
</dbReference>
<dbReference type="SUPFAM" id="SSF47050">
    <property type="entry name" value="VHP, Villin headpiece domain"/>
    <property type="match status" value="1"/>
</dbReference>
<evidence type="ECO:0000256" key="1">
    <source>
        <dbReference type="ARBA" id="ARBA00004245"/>
    </source>
</evidence>
<dbReference type="InterPro" id="IPR003128">
    <property type="entry name" value="Villin_headpiece"/>
</dbReference>
<reference evidence="8" key="1">
    <citation type="submission" date="2015-12" db="EMBL/GenBank/DDBJ databases">
        <title>Update maize B73 reference genome by single molecule sequencing technologies.</title>
        <authorList>
            <consortium name="Maize Genome Sequencing Project"/>
            <person name="Ware D."/>
        </authorList>
    </citation>
    <scope>NUCLEOTIDE SEQUENCE</scope>
    <source>
        <tissue evidence="8">Seedling</tissue>
    </source>
</reference>
<keyword evidence="3" id="KW-0117">Actin capping</keyword>
<dbReference type="CDD" id="cd11288">
    <property type="entry name" value="gelsolin_S5_like"/>
    <property type="match status" value="1"/>
</dbReference>
<feature type="compositionally biased region" description="Low complexity" evidence="7">
    <location>
        <begin position="610"/>
        <end position="619"/>
    </location>
</feature>
<feature type="region of interest" description="Disordered" evidence="7">
    <location>
        <begin position="704"/>
        <end position="744"/>
    </location>
</feature>
<keyword evidence="4" id="KW-0677">Repeat</keyword>
<dbReference type="InterPro" id="IPR007122">
    <property type="entry name" value="Villin/Gelsolin"/>
</dbReference>
<dbReference type="PaxDb" id="4577-GRMZM5G836827_P01"/>
<feature type="compositionally biased region" description="Low complexity" evidence="7">
    <location>
        <begin position="668"/>
        <end position="681"/>
    </location>
</feature>
<dbReference type="Pfam" id="PF02209">
    <property type="entry name" value="VHP"/>
    <property type="match status" value="1"/>
</dbReference>
<dbReference type="GO" id="GO:0051015">
    <property type="term" value="F:actin filament binding"/>
    <property type="evidence" value="ECO:0007669"/>
    <property type="project" value="InterPro"/>
</dbReference>
<dbReference type="eggNOG" id="KOG0443">
    <property type="taxonomic scope" value="Eukaryota"/>
</dbReference>
<dbReference type="SMART" id="SM00153">
    <property type="entry name" value="VHP"/>
    <property type="match status" value="1"/>
</dbReference>
<evidence type="ECO:0000256" key="4">
    <source>
        <dbReference type="ARBA" id="ARBA00022737"/>
    </source>
</evidence>
<evidence type="ECO:0000256" key="5">
    <source>
        <dbReference type="ARBA" id="ARBA00023203"/>
    </source>
</evidence>
<evidence type="ECO:0000256" key="7">
    <source>
        <dbReference type="SAM" id="MobiDB-lite"/>
    </source>
</evidence>
<dbReference type="InterPro" id="IPR007123">
    <property type="entry name" value="Gelsolin-like_dom"/>
</dbReference>
<accession>A0A1D6P5E8</accession>
<evidence type="ECO:0000256" key="6">
    <source>
        <dbReference type="ARBA" id="ARBA00023212"/>
    </source>
</evidence>
<keyword evidence="6" id="KW-0206">Cytoskeleton</keyword>
<dbReference type="SMART" id="SM00262">
    <property type="entry name" value="GEL"/>
    <property type="match status" value="4"/>
</dbReference>
<dbReference type="Pfam" id="PF00626">
    <property type="entry name" value="Gelsolin"/>
    <property type="match status" value="4"/>
</dbReference>
<dbReference type="PANTHER" id="PTHR11977">
    <property type="entry name" value="VILLIN"/>
    <property type="match status" value="1"/>
</dbReference>
<dbReference type="CDD" id="cd11289">
    <property type="entry name" value="gelsolin_S2_like"/>
    <property type="match status" value="1"/>
</dbReference>
<evidence type="ECO:0000256" key="3">
    <source>
        <dbReference type="ARBA" id="ARBA00022467"/>
    </source>
</evidence>
<dbReference type="InParanoid" id="A0A1D6P5E8"/>